<dbReference type="Gene3D" id="3.80.10.10">
    <property type="entry name" value="Ribonuclease Inhibitor"/>
    <property type="match status" value="1"/>
</dbReference>
<reference evidence="1 2" key="1">
    <citation type="submission" date="2024-04" db="EMBL/GenBank/DDBJ databases">
        <title>Tritrichomonas musculus Genome.</title>
        <authorList>
            <person name="Alves-Ferreira E."/>
            <person name="Grigg M."/>
            <person name="Lorenzi H."/>
            <person name="Galac M."/>
        </authorList>
    </citation>
    <scope>NUCLEOTIDE SEQUENCE [LARGE SCALE GENOMIC DNA]</scope>
    <source>
        <strain evidence="1 2">EAF2021</strain>
    </source>
</reference>
<dbReference type="EMBL" id="JAPFFF010000005">
    <property type="protein sequence ID" value="KAK8889155.1"/>
    <property type="molecule type" value="Genomic_DNA"/>
</dbReference>
<sequence length="330" mass="39306">MNTKENNDSDFYYFFYPEIKKFLNEEKIKEIETSLLSKDEDIFKFFNENRHKGENDSYICTLIRQDSVEEFISYVNKTNFPLKSKITHSLFESNSFLNDQNATTLIEYACFFGSIQIFQYLKMNNVELTPSLWLYSIHSQNAEIIHLLEYNEVQPPNNSYFDCFNESIKCHHNDIAEYIKNNFLENMKYEKTVYYILRYHNYANFPADFDTDDEFFYLCKFNYNKLVDLFVKKKEKYLLELIKKNDNVLTIRSDTEYKTLIFYNLLVNQKKFDVKSFQSNRVMEKIAIPASLSCFYDELFLEFKELTDISIPPSVTSIGKHSFDGCLSLA</sequence>
<accession>A0ABR2KDE3</accession>
<dbReference type="Pfam" id="PF13306">
    <property type="entry name" value="LRR_5"/>
    <property type="match status" value="1"/>
</dbReference>
<dbReference type="PANTHER" id="PTHR24159">
    <property type="match status" value="1"/>
</dbReference>
<dbReference type="PANTHER" id="PTHR24159:SF5">
    <property type="entry name" value="ANK_REP_REGION DOMAIN-CONTAINING PROTEIN"/>
    <property type="match status" value="1"/>
</dbReference>
<dbReference type="SUPFAM" id="SSF48403">
    <property type="entry name" value="Ankyrin repeat"/>
    <property type="match status" value="1"/>
</dbReference>
<organism evidence="1 2">
    <name type="scientific">Tritrichomonas musculus</name>
    <dbReference type="NCBI Taxonomy" id="1915356"/>
    <lineage>
        <taxon>Eukaryota</taxon>
        <taxon>Metamonada</taxon>
        <taxon>Parabasalia</taxon>
        <taxon>Tritrichomonadida</taxon>
        <taxon>Tritrichomonadidae</taxon>
        <taxon>Tritrichomonas</taxon>
    </lineage>
</organism>
<dbReference type="Proteomes" id="UP001470230">
    <property type="component" value="Unassembled WGS sequence"/>
</dbReference>
<dbReference type="InterPro" id="IPR032675">
    <property type="entry name" value="LRR_dom_sf"/>
</dbReference>
<proteinExistence type="predicted"/>
<keyword evidence="2" id="KW-1185">Reference proteome</keyword>
<dbReference type="InterPro" id="IPR036770">
    <property type="entry name" value="Ankyrin_rpt-contain_sf"/>
</dbReference>
<comment type="caution">
    <text evidence="1">The sequence shown here is derived from an EMBL/GenBank/DDBJ whole genome shotgun (WGS) entry which is preliminary data.</text>
</comment>
<evidence type="ECO:0008006" key="3">
    <source>
        <dbReference type="Google" id="ProtNLM"/>
    </source>
</evidence>
<evidence type="ECO:0000313" key="1">
    <source>
        <dbReference type="EMBL" id="KAK8889155.1"/>
    </source>
</evidence>
<name>A0ABR2KDE3_9EUKA</name>
<gene>
    <name evidence="1" type="ORF">M9Y10_033900</name>
</gene>
<evidence type="ECO:0000313" key="2">
    <source>
        <dbReference type="Proteomes" id="UP001470230"/>
    </source>
</evidence>
<protein>
    <recommendedName>
        <fullName evidence="3">DUF3447 domain-containing protein</fullName>
    </recommendedName>
</protein>
<dbReference type="InterPro" id="IPR026906">
    <property type="entry name" value="LRR_5"/>
</dbReference>